<dbReference type="InterPro" id="IPR002083">
    <property type="entry name" value="MATH/TRAF_dom"/>
</dbReference>
<dbReference type="SUPFAM" id="SSF49599">
    <property type="entry name" value="TRAF domain-like"/>
    <property type="match status" value="1"/>
</dbReference>
<keyword evidence="4" id="KW-1185">Reference proteome</keyword>
<dbReference type="SMART" id="SM00225">
    <property type="entry name" value="BTB"/>
    <property type="match status" value="1"/>
</dbReference>
<dbReference type="GO" id="GO:0016567">
    <property type="term" value="P:protein ubiquitination"/>
    <property type="evidence" value="ECO:0007669"/>
    <property type="project" value="InterPro"/>
</dbReference>
<dbReference type="EnsemblPlants" id="OPUNC08G18610.1">
    <property type="protein sequence ID" value="OPUNC08G18610.1"/>
    <property type="gene ID" value="OPUNC08G18610"/>
</dbReference>
<evidence type="ECO:0000313" key="3">
    <source>
        <dbReference type="EnsemblPlants" id="OPUNC08G18610.1"/>
    </source>
</evidence>
<protein>
    <recommendedName>
        <fullName evidence="2">BTB domain-containing protein</fullName>
    </recommendedName>
</protein>
<dbReference type="PANTHER" id="PTHR26379:SF238">
    <property type="entry name" value="OS08G0523100 PROTEIN"/>
    <property type="match status" value="1"/>
</dbReference>
<dbReference type="STRING" id="4537.A0A0E0LWW1"/>
<evidence type="ECO:0000256" key="1">
    <source>
        <dbReference type="ARBA" id="ARBA00004906"/>
    </source>
</evidence>
<dbReference type="PANTHER" id="PTHR26379">
    <property type="entry name" value="BTB/POZ AND MATH DOMAIN-CONTAINING PROTEIN 1"/>
    <property type="match status" value="1"/>
</dbReference>
<dbReference type="HOGENOM" id="CLU_004253_2_2_1"/>
<reference evidence="3" key="2">
    <citation type="submission" date="2018-05" db="EMBL/GenBank/DDBJ databases">
        <title>OpunRS2 (Oryza punctata Reference Sequence Version 2).</title>
        <authorList>
            <person name="Zhang J."/>
            <person name="Kudrna D."/>
            <person name="Lee S."/>
            <person name="Talag J."/>
            <person name="Welchert J."/>
            <person name="Wing R.A."/>
        </authorList>
    </citation>
    <scope>NUCLEOTIDE SEQUENCE [LARGE SCALE GENOMIC DNA]</scope>
</reference>
<dbReference type="PROSITE" id="PS50097">
    <property type="entry name" value="BTB"/>
    <property type="match status" value="1"/>
</dbReference>
<evidence type="ECO:0000259" key="2">
    <source>
        <dbReference type="PROSITE" id="PS50097"/>
    </source>
</evidence>
<evidence type="ECO:0000313" key="4">
    <source>
        <dbReference type="Proteomes" id="UP000026962"/>
    </source>
</evidence>
<dbReference type="AlphaFoldDB" id="A0A0E0LWW1"/>
<dbReference type="InterPro" id="IPR008974">
    <property type="entry name" value="TRAF-like"/>
</dbReference>
<reference evidence="3" key="1">
    <citation type="submission" date="2015-04" db="UniProtKB">
        <authorList>
            <consortium name="EnsemblPlants"/>
        </authorList>
    </citation>
    <scope>IDENTIFICATION</scope>
</reference>
<feature type="domain" description="BTB" evidence="2">
    <location>
        <begin position="168"/>
        <end position="235"/>
    </location>
</feature>
<dbReference type="Proteomes" id="UP000026962">
    <property type="component" value="Chromosome 8"/>
</dbReference>
<accession>A0A0E0LWW1</accession>
<dbReference type="eggNOG" id="KOG1987">
    <property type="taxonomic scope" value="Eukaryota"/>
</dbReference>
<name>A0A0E0LWW1_ORYPU</name>
<proteinExistence type="predicted"/>
<comment type="pathway">
    <text evidence="1">Protein modification; protein ubiquitination.</text>
</comment>
<dbReference type="InterPro" id="IPR045005">
    <property type="entry name" value="BPM1-6"/>
</dbReference>
<dbReference type="Pfam" id="PF00651">
    <property type="entry name" value="BTB"/>
    <property type="match status" value="1"/>
</dbReference>
<organism evidence="3">
    <name type="scientific">Oryza punctata</name>
    <name type="common">Red rice</name>
    <dbReference type="NCBI Taxonomy" id="4537"/>
    <lineage>
        <taxon>Eukaryota</taxon>
        <taxon>Viridiplantae</taxon>
        <taxon>Streptophyta</taxon>
        <taxon>Embryophyta</taxon>
        <taxon>Tracheophyta</taxon>
        <taxon>Spermatophyta</taxon>
        <taxon>Magnoliopsida</taxon>
        <taxon>Liliopsida</taxon>
        <taxon>Poales</taxon>
        <taxon>Poaceae</taxon>
        <taxon>BOP clade</taxon>
        <taxon>Oryzoideae</taxon>
        <taxon>Oryzeae</taxon>
        <taxon>Oryzinae</taxon>
        <taxon>Oryza</taxon>
    </lineage>
</organism>
<dbReference type="SUPFAM" id="SSF54695">
    <property type="entry name" value="POZ domain"/>
    <property type="match status" value="1"/>
</dbReference>
<dbReference type="Gene3D" id="3.30.710.10">
    <property type="entry name" value="Potassium Channel Kv1.1, Chain A"/>
    <property type="match status" value="1"/>
</dbReference>
<sequence length="296" mass="32336">MLASGFVECKLDYLEPKIAVDDWLPEIKVSAGEHHARIRFYPYGIERGNGEYVSLFMLIEDDPRINVIFEVFLTDKHGAPSSQHAKRSMEVICEIRGTRVMGWPRFIKRSDLESSHVIDGVATFVCGLVILRNDDNNRPAAAAAAATAVPPSNLAAQLADMVDCADGSDVSFSVGAETLHAHRAVLAARSPVFRAELLGSMVEARMPCITLHDIEPAMFRALLHFVYTDALPPGASSPSTTAVKFFQGLLAAADRYALDRLKLMCAQKLWEIMSAETVAATLACAEMHSCAEITKL</sequence>
<dbReference type="OMA" id="FWRFVGW"/>
<dbReference type="CDD" id="cd00121">
    <property type="entry name" value="MATH"/>
    <property type="match status" value="1"/>
</dbReference>
<dbReference type="Gene3D" id="2.60.210.10">
    <property type="entry name" value="Apoptosis, Tumor Necrosis Factor Receptor Associated Protein 2, Chain A"/>
    <property type="match status" value="1"/>
</dbReference>
<dbReference type="InterPro" id="IPR011333">
    <property type="entry name" value="SKP1/BTB/POZ_sf"/>
</dbReference>
<dbReference type="Gramene" id="OPUNC08G18610.1">
    <property type="protein sequence ID" value="OPUNC08G18610.1"/>
    <property type="gene ID" value="OPUNC08G18610"/>
</dbReference>
<dbReference type="Pfam" id="PF22486">
    <property type="entry name" value="MATH_2"/>
    <property type="match status" value="1"/>
</dbReference>
<dbReference type="InterPro" id="IPR000210">
    <property type="entry name" value="BTB/POZ_dom"/>
</dbReference>